<keyword evidence="2" id="KW-0862">Zinc</keyword>
<keyword evidence="1" id="KW-1015">Disulfide bond</keyword>
<evidence type="ECO:0000259" key="3">
    <source>
        <dbReference type="PROSITE" id="PS50215"/>
    </source>
</evidence>
<dbReference type="InterPro" id="IPR001590">
    <property type="entry name" value="Peptidase_M12B"/>
</dbReference>
<dbReference type="AlphaFoldDB" id="A0A8J6H1I8"/>
<dbReference type="InterPro" id="IPR034027">
    <property type="entry name" value="Reprolysin_adamalysin"/>
</dbReference>
<protein>
    <submittedName>
        <fullName evidence="4">Disintegrin and metalloproteinase domain-containing protein 29</fullName>
    </submittedName>
</protein>
<dbReference type="GO" id="GO:0008584">
    <property type="term" value="P:male gonad development"/>
    <property type="evidence" value="ECO:0007669"/>
    <property type="project" value="TreeGrafter"/>
</dbReference>
<feature type="binding site" evidence="2">
    <location>
        <position position="293"/>
    </location>
    <ligand>
        <name>Zn(2+)</name>
        <dbReference type="ChEBI" id="CHEBI:29105"/>
        <note>catalytic</note>
    </ligand>
</feature>
<evidence type="ECO:0000313" key="4">
    <source>
        <dbReference type="EMBL" id="KAH0520966.1"/>
    </source>
</evidence>
<dbReference type="Proteomes" id="UP000710432">
    <property type="component" value="Unassembled WGS sequence"/>
</dbReference>
<dbReference type="GO" id="GO:0009897">
    <property type="term" value="C:external side of plasma membrane"/>
    <property type="evidence" value="ECO:0007669"/>
    <property type="project" value="TreeGrafter"/>
</dbReference>
<dbReference type="Pfam" id="PF01421">
    <property type="entry name" value="Reprolysin"/>
    <property type="match status" value="1"/>
</dbReference>
<accession>A0A8J6H1I8</accession>
<dbReference type="InterPro" id="IPR024079">
    <property type="entry name" value="MetalloPept_cat_dom_sf"/>
</dbReference>
<dbReference type="PANTHER" id="PTHR11905:SF167">
    <property type="entry name" value="A DISINTEGRIN AND METALLOPEPTIDASE DOMAIN 4-RELATED"/>
    <property type="match status" value="1"/>
</dbReference>
<dbReference type="Gene3D" id="3.40.390.10">
    <property type="entry name" value="Collagenase (Catalytic Domain)"/>
    <property type="match status" value="1"/>
</dbReference>
<dbReference type="CDD" id="cd04269">
    <property type="entry name" value="ZnMc_adamalysin_II_like"/>
    <property type="match status" value="1"/>
</dbReference>
<feature type="binding site" evidence="2">
    <location>
        <position position="297"/>
    </location>
    <ligand>
        <name>Zn(2+)</name>
        <dbReference type="ChEBI" id="CHEBI:29105"/>
        <note>catalytic</note>
    </ligand>
</feature>
<dbReference type="GO" id="GO:1990913">
    <property type="term" value="C:sperm head plasma membrane"/>
    <property type="evidence" value="ECO:0007669"/>
    <property type="project" value="TreeGrafter"/>
</dbReference>
<dbReference type="SUPFAM" id="SSF55486">
    <property type="entry name" value="Metalloproteases ('zincins'), catalytic domain"/>
    <property type="match status" value="1"/>
</dbReference>
<dbReference type="GO" id="GO:0046872">
    <property type="term" value="F:metal ion binding"/>
    <property type="evidence" value="ECO:0007669"/>
    <property type="project" value="UniProtKB-KW"/>
</dbReference>
<evidence type="ECO:0000256" key="1">
    <source>
        <dbReference type="ARBA" id="ARBA00023157"/>
    </source>
</evidence>
<comment type="caution">
    <text evidence="4">The sequence shown here is derived from an EMBL/GenBank/DDBJ whole genome shotgun (WGS) entry which is preliminary data.</text>
</comment>
<gene>
    <name evidence="4" type="ORF">LTLLF_108255</name>
</gene>
<reference evidence="4" key="1">
    <citation type="submission" date="2020-03" db="EMBL/GenBank/DDBJ databases">
        <title>Studies in the Genomics of Life Span.</title>
        <authorList>
            <person name="Glass D."/>
        </authorList>
    </citation>
    <scope>NUCLEOTIDE SEQUENCE</scope>
    <source>
        <strain evidence="4">LTLLF</strain>
        <tissue evidence="4">Muscle</tissue>
    </source>
</reference>
<dbReference type="EMBL" id="JAATJU010000300">
    <property type="protein sequence ID" value="KAH0520966.1"/>
    <property type="molecule type" value="Genomic_DNA"/>
</dbReference>
<dbReference type="InterPro" id="IPR002870">
    <property type="entry name" value="Peptidase_M12B_N"/>
</dbReference>
<feature type="binding site" evidence="2">
    <location>
        <position position="303"/>
    </location>
    <ligand>
        <name>Zn(2+)</name>
        <dbReference type="ChEBI" id="CHEBI:29105"/>
        <note>catalytic</note>
    </ligand>
</feature>
<dbReference type="PANTHER" id="PTHR11905">
    <property type="entry name" value="ADAM A DISINTEGRIN AND METALLOPROTEASE DOMAIN"/>
    <property type="match status" value="1"/>
</dbReference>
<dbReference type="PROSITE" id="PS50215">
    <property type="entry name" value="ADAM_MEPRO"/>
    <property type="match status" value="1"/>
</dbReference>
<organism evidence="4 5">
    <name type="scientific">Microtus ochrogaster</name>
    <name type="common">Prairie vole</name>
    <dbReference type="NCBI Taxonomy" id="79684"/>
    <lineage>
        <taxon>Eukaryota</taxon>
        <taxon>Metazoa</taxon>
        <taxon>Chordata</taxon>
        <taxon>Craniata</taxon>
        <taxon>Vertebrata</taxon>
        <taxon>Euteleostomi</taxon>
        <taxon>Mammalia</taxon>
        <taxon>Eutheria</taxon>
        <taxon>Euarchontoglires</taxon>
        <taxon>Glires</taxon>
        <taxon>Rodentia</taxon>
        <taxon>Myomorpha</taxon>
        <taxon>Muroidea</taxon>
        <taxon>Cricetidae</taxon>
        <taxon>Arvicolinae</taxon>
        <taxon>Microtus</taxon>
    </lineage>
</organism>
<evidence type="ECO:0000313" key="5">
    <source>
        <dbReference type="Proteomes" id="UP000710432"/>
    </source>
</evidence>
<dbReference type="GO" id="GO:0004222">
    <property type="term" value="F:metalloendopeptidase activity"/>
    <property type="evidence" value="ECO:0007669"/>
    <property type="project" value="InterPro"/>
</dbReference>
<sequence>MGRSDMPAEITYSMRFRGQRHVVHMKLKKNMIPENFPVYTTNDQGAEQEDYPFVPRDCYFYSYLEGVPGSQATLDTCNGGLNGMLQVDDFTYEIKPLASSSKFEHIISLLVVEERSLESKRCRNEEQVAEADKSLEETKLVGSPRAAPVYLWRVHVKVLRVHYTMTSTLAKAINNFTHSLEFILVMNSLSDTIYKLSGLAVYVRAVCIWQTKDQIDVERNKHNNMGLVVAFGSFRGKFHNQMKASLSVLITGRKIGNSEYLGYQSTLCKQNRAVSYVNAASRHVFIAAVVMSHANGHVIGLKHDDESCYCFRRSNCLMHEYPVLADMLSNCSQAAVHRRIHEWDECLSENRVQYDNFKYVVPRCGDKKVDENEECDCGSLKECAFNRFQFLIIVPVEDSDLKVPQRMGRSDMPAEITYSMRFRGQRHVVHMKLKKNMIPENFPVYTTNDQGAEQEDYPFVPRDCYFYSYLEGVPGSQATLDTCNGGLNGMLQVDDFTYEIKPLASSSKFEHIISLLVVEERSLESKRCRNEEQVAEADKSLEETKLVGSPRAAPVYLWRVHVKVLRVHYTMTSTLAKAINNFTHSLEFILVMNSLSDTIYKLSGLAVYVRAVLSEKSRKNLKPEASPTVFQTKRCTMDQHANLSEHTCELIRNMEFSPILNEQHQSGRHFCKILVQFKCVSKSEKH</sequence>
<comment type="caution">
    <text evidence="2">Lacks conserved residue(s) required for the propagation of feature annotation.</text>
</comment>
<keyword evidence="2" id="KW-0479">Metal-binding</keyword>
<proteinExistence type="predicted"/>
<feature type="domain" description="Peptidase M12B" evidence="3">
    <location>
        <begin position="157"/>
        <end position="352"/>
    </location>
</feature>
<dbReference type="GO" id="GO:0006508">
    <property type="term" value="P:proteolysis"/>
    <property type="evidence" value="ECO:0007669"/>
    <property type="project" value="InterPro"/>
</dbReference>
<name>A0A8J6H1I8_MICOH</name>
<dbReference type="Pfam" id="PF01562">
    <property type="entry name" value="Pep_M12B_propep"/>
    <property type="match status" value="2"/>
</dbReference>
<evidence type="ECO:0000256" key="2">
    <source>
        <dbReference type="PROSITE-ProRule" id="PRU00276"/>
    </source>
</evidence>